<evidence type="ECO:0000313" key="8">
    <source>
        <dbReference type="Proteomes" id="UP000319783"/>
    </source>
</evidence>
<dbReference type="PANTHER" id="PTHR11228:SF7">
    <property type="entry name" value="PQQA PEPTIDE CYCLASE"/>
    <property type="match status" value="1"/>
</dbReference>
<dbReference type="InterPro" id="IPR013785">
    <property type="entry name" value="Aldolase_TIM"/>
</dbReference>
<dbReference type="SUPFAM" id="SSF102114">
    <property type="entry name" value="Radical SAM enzymes"/>
    <property type="match status" value="1"/>
</dbReference>
<dbReference type="EMBL" id="SULG01000008">
    <property type="protein sequence ID" value="TLD43082.1"/>
    <property type="molecule type" value="Genomic_DNA"/>
</dbReference>
<dbReference type="PANTHER" id="PTHR11228">
    <property type="entry name" value="RADICAL SAM DOMAIN PROTEIN"/>
    <property type="match status" value="1"/>
</dbReference>
<dbReference type="Gene3D" id="3.20.20.70">
    <property type="entry name" value="Aldolase class I"/>
    <property type="match status" value="1"/>
</dbReference>
<dbReference type="GO" id="GO:0051536">
    <property type="term" value="F:iron-sulfur cluster binding"/>
    <property type="evidence" value="ECO:0007669"/>
    <property type="project" value="UniProtKB-KW"/>
</dbReference>
<proteinExistence type="predicted"/>
<protein>
    <recommendedName>
        <fullName evidence="6">Radical SAM core domain-containing protein</fullName>
    </recommendedName>
</protein>
<name>A0A533QEP2_9BACT</name>
<dbReference type="AlphaFoldDB" id="A0A533QEP2"/>
<keyword evidence="2" id="KW-0949">S-adenosyl-L-methionine</keyword>
<evidence type="ECO:0000313" key="7">
    <source>
        <dbReference type="EMBL" id="TLD43082.1"/>
    </source>
</evidence>
<dbReference type="SFLD" id="SFLDS00029">
    <property type="entry name" value="Radical_SAM"/>
    <property type="match status" value="1"/>
</dbReference>
<evidence type="ECO:0000256" key="2">
    <source>
        <dbReference type="ARBA" id="ARBA00022691"/>
    </source>
</evidence>
<comment type="caution">
    <text evidence="7">The sequence shown here is derived from an EMBL/GenBank/DDBJ whole genome shotgun (WGS) entry which is preliminary data.</text>
</comment>
<dbReference type="InterPro" id="IPR058240">
    <property type="entry name" value="rSAM_sf"/>
</dbReference>
<organism evidence="7 8">
    <name type="scientific">Candidatus Jettenia ecosi</name>
    <dbReference type="NCBI Taxonomy" id="2494326"/>
    <lineage>
        <taxon>Bacteria</taxon>
        <taxon>Pseudomonadati</taxon>
        <taxon>Planctomycetota</taxon>
        <taxon>Candidatus Brocadiia</taxon>
        <taxon>Candidatus Brocadiales</taxon>
        <taxon>Candidatus Brocadiaceae</taxon>
        <taxon>Candidatus Jettenia</taxon>
    </lineage>
</organism>
<keyword evidence="3" id="KW-0479">Metal-binding</keyword>
<dbReference type="InterPro" id="IPR050377">
    <property type="entry name" value="Radical_SAM_PqqE_MftC-like"/>
</dbReference>
<keyword evidence="4" id="KW-0408">Iron</keyword>
<sequence>MQENMIDQIQQKYFDRNLPWIVHWELVYGCNLKCQHCYTFHEERKNYLSLPQMAKIIQQLKEMGTVFLTLSGGEPFVRDDIMDIIEMVRREFFCDHPFKCYIN</sequence>
<evidence type="ECO:0000259" key="6">
    <source>
        <dbReference type="PROSITE" id="PS51918"/>
    </source>
</evidence>
<evidence type="ECO:0000256" key="4">
    <source>
        <dbReference type="ARBA" id="ARBA00023004"/>
    </source>
</evidence>
<dbReference type="PROSITE" id="PS51918">
    <property type="entry name" value="RADICAL_SAM"/>
    <property type="match status" value="1"/>
</dbReference>
<dbReference type="GO" id="GO:0046872">
    <property type="term" value="F:metal ion binding"/>
    <property type="evidence" value="ECO:0007669"/>
    <property type="project" value="UniProtKB-KW"/>
</dbReference>
<dbReference type="Proteomes" id="UP000319783">
    <property type="component" value="Unassembled WGS sequence"/>
</dbReference>
<dbReference type="CDD" id="cd01335">
    <property type="entry name" value="Radical_SAM"/>
    <property type="match status" value="1"/>
</dbReference>
<dbReference type="Pfam" id="PF04055">
    <property type="entry name" value="Radical_SAM"/>
    <property type="match status" value="1"/>
</dbReference>
<reference evidence="7 8" key="1">
    <citation type="submission" date="2019-04" db="EMBL/GenBank/DDBJ databases">
        <title>Genome of a novel bacterium Candidatus Jettenia ecosi reconstructed from metagenome of an anammox bioreactor.</title>
        <authorList>
            <person name="Mardanov A.V."/>
            <person name="Beletsky A.V."/>
            <person name="Ravin N.V."/>
            <person name="Botchkova E.A."/>
            <person name="Litti Y.V."/>
            <person name="Nozhevnikova A.N."/>
        </authorList>
    </citation>
    <scope>NUCLEOTIDE SEQUENCE [LARGE SCALE GENOMIC DNA]</scope>
    <source>
        <strain evidence="7">J2</strain>
    </source>
</reference>
<evidence type="ECO:0000256" key="3">
    <source>
        <dbReference type="ARBA" id="ARBA00022723"/>
    </source>
</evidence>
<evidence type="ECO:0000256" key="5">
    <source>
        <dbReference type="ARBA" id="ARBA00023014"/>
    </source>
</evidence>
<dbReference type="GO" id="GO:0003824">
    <property type="term" value="F:catalytic activity"/>
    <property type="evidence" value="ECO:0007669"/>
    <property type="project" value="InterPro"/>
</dbReference>
<dbReference type="SFLD" id="SFLDG01067">
    <property type="entry name" value="SPASM/twitch_domain_containing"/>
    <property type="match status" value="1"/>
</dbReference>
<gene>
    <name evidence="7" type="ORF">JETT_0652</name>
</gene>
<evidence type="ECO:0000256" key="1">
    <source>
        <dbReference type="ARBA" id="ARBA00001966"/>
    </source>
</evidence>
<dbReference type="InterPro" id="IPR007197">
    <property type="entry name" value="rSAM"/>
</dbReference>
<keyword evidence="5" id="KW-0411">Iron-sulfur</keyword>
<accession>A0A533QEP2</accession>
<feature type="domain" description="Radical SAM core" evidence="6">
    <location>
        <begin position="16"/>
        <end position="103"/>
    </location>
</feature>
<comment type="cofactor">
    <cofactor evidence="1">
        <name>[4Fe-4S] cluster</name>
        <dbReference type="ChEBI" id="CHEBI:49883"/>
    </cofactor>
</comment>